<organism evidence="1 2">
    <name type="scientific">Mycobacterium tuberculosis</name>
    <dbReference type="NCBI Taxonomy" id="1773"/>
    <lineage>
        <taxon>Bacteria</taxon>
        <taxon>Bacillati</taxon>
        <taxon>Actinomycetota</taxon>
        <taxon>Actinomycetes</taxon>
        <taxon>Mycobacteriales</taxon>
        <taxon>Mycobacteriaceae</taxon>
        <taxon>Mycobacterium</taxon>
        <taxon>Mycobacterium tuberculosis complex</taxon>
    </lineage>
</organism>
<dbReference type="Proteomes" id="UP000039021">
    <property type="component" value="Unassembled WGS sequence"/>
</dbReference>
<evidence type="ECO:0000313" key="2">
    <source>
        <dbReference type="Proteomes" id="UP000039021"/>
    </source>
</evidence>
<dbReference type="AlphaFoldDB" id="A0A916LGL0"/>
<accession>A0A916LGL0</accession>
<sequence length="29" mass="2882">MSPVSASAPTSTNAAISQIKATGMRLGYA</sequence>
<dbReference type="EMBL" id="CSBK01003907">
    <property type="protein sequence ID" value="CPB36505.1"/>
    <property type="molecule type" value="Genomic_DNA"/>
</dbReference>
<reference evidence="2" key="1">
    <citation type="submission" date="2015-03" db="EMBL/GenBank/DDBJ databases">
        <authorList>
            <consortium name="Pathogen Informatics"/>
        </authorList>
    </citation>
    <scope>NUCLEOTIDE SEQUENCE [LARGE SCALE GENOMIC DNA]</scope>
    <source>
        <strain evidence="2">N09902308</strain>
    </source>
</reference>
<evidence type="ECO:0000313" key="1">
    <source>
        <dbReference type="EMBL" id="CPB36505.1"/>
    </source>
</evidence>
<comment type="caution">
    <text evidence="1">The sequence shown here is derived from an EMBL/GenBank/DDBJ whole genome shotgun (WGS) entry which is preliminary data.</text>
</comment>
<protein>
    <submittedName>
        <fullName evidence="1">Uncharacterized protein</fullName>
    </submittedName>
</protein>
<name>A0A916LGL0_MYCTX</name>
<proteinExistence type="predicted"/>
<gene>
    <name evidence="1" type="ORF">ERS007739_05212</name>
</gene>